<feature type="coiled-coil region" evidence="1">
    <location>
        <begin position="1"/>
        <end position="32"/>
    </location>
</feature>
<gene>
    <name evidence="3" type="primary">gmhA</name>
    <name evidence="3" type="synonym">lpcA</name>
    <name evidence="3" type="ORF">MAMT_00867</name>
</gene>
<dbReference type="GO" id="GO:0016853">
    <property type="term" value="F:isomerase activity"/>
    <property type="evidence" value="ECO:0007669"/>
    <property type="project" value="UniProtKB-KW"/>
</dbReference>
<dbReference type="RefSeq" id="WP_142659775.1">
    <property type="nucleotide sequence ID" value="NZ_CABFVA020000034.1"/>
</dbReference>
<dbReference type="Proteomes" id="UP000334923">
    <property type="component" value="Unassembled WGS sequence"/>
</dbReference>
<evidence type="ECO:0000259" key="2">
    <source>
        <dbReference type="PROSITE" id="PS51464"/>
    </source>
</evidence>
<keyword evidence="3" id="KW-0413">Isomerase</keyword>
<dbReference type="Gene3D" id="3.40.50.10490">
    <property type="entry name" value="Glucose-6-phosphate isomerase like protein, domain 1"/>
    <property type="match status" value="1"/>
</dbReference>
<accession>A0A5E6MAB7</accession>
<feature type="domain" description="SIS" evidence="2">
    <location>
        <begin position="36"/>
        <end position="191"/>
    </location>
</feature>
<dbReference type="CDD" id="cd05006">
    <property type="entry name" value="SIS_GmhA"/>
    <property type="match status" value="1"/>
</dbReference>
<dbReference type="EC" id="5.3.1.28" evidence="3"/>
<dbReference type="InterPro" id="IPR001347">
    <property type="entry name" value="SIS_dom"/>
</dbReference>
<keyword evidence="1" id="KW-0175">Coiled coil</keyword>
<dbReference type="PROSITE" id="PS51464">
    <property type="entry name" value="SIS"/>
    <property type="match status" value="1"/>
</dbReference>
<organism evidence="3 4">
    <name type="scientific">Methylacidimicrobium tartarophylax</name>
    <dbReference type="NCBI Taxonomy" id="1041768"/>
    <lineage>
        <taxon>Bacteria</taxon>
        <taxon>Pseudomonadati</taxon>
        <taxon>Verrucomicrobiota</taxon>
        <taxon>Methylacidimicrobium</taxon>
    </lineage>
</organism>
<dbReference type="GO" id="GO:1901135">
    <property type="term" value="P:carbohydrate derivative metabolic process"/>
    <property type="evidence" value="ECO:0007669"/>
    <property type="project" value="InterPro"/>
</dbReference>
<dbReference type="InterPro" id="IPR046348">
    <property type="entry name" value="SIS_dom_sf"/>
</dbReference>
<dbReference type="InterPro" id="IPR050099">
    <property type="entry name" value="SIS_GmhA/DiaA_subfam"/>
</dbReference>
<dbReference type="SUPFAM" id="SSF53697">
    <property type="entry name" value="SIS domain"/>
    <property type="match status" value="1"/>
</dbReference>
<keyword evidence="4" id="KW-1185">Reference proteome</keyword>
<dbReference type="AlphaFoldDB" id="A0A5E6MAB7"/>
<dbReference type="PANTHER" id="PTHR30390:SF6">
    <property type="entry name" value="DNAA INITIATOR-ASSOCIATING PROTEIN DIAA"/>
    <property type="match status" value="1"/>
</dbReference>
<dbReference type="EMBL" id="CABFVA020000034">
    <property type="protein sequence ID" value="VVM05909.1"/>
    <property type="molecule type" value="Genomic_DNA"/>
</dbReference>
<evidence type="ECO:0000313" key="4">
    <source>
        <dbReference type="Proteomes" id="UP000334923"/>
    </source>
</evidence>
<dbReference type="PANTHER" id="PTHR30390">
    <property type="entry name" value="SEDOHEPTULOSE 7-PHOSPHATE ISOMERASE / DNAA INITIATOR-ASSOCIATING FACTOR FOR REPLICATION INITIATION"/>
    <property type="match status" value="1"/>
</dbReference>
<proteinExistence type="predicted"/>
<dbReference type="GO" id="GO:0097367">
    <property type="term" value="F:carbohydrate derivative binding"/>
    <property type="evidence" value="ECO:0007669"/>
    <property type="project" value="InterPro"/>
</dbReference>
<dbReference type="OrthoDB" id="9781311at2"/>
<reference evidence="3 4" key="1">
    <citation type="submission" date="2019-09" db="EMBL/GenBank/DDBJ databases">
        <authorList>
            <person name="Cremers G."/>
        </authorList>
    </citation>
    <scope>NUCLEOTIDE SEQUENCE [LARGE SCALE GENOMIC DNA]</scope>
    <source>
        <strain evidence="3">4A</strain>
    </source>
</reference>
<dbReference type="InterPro" id="IPR035461">
    <property type="entry name" value="GmhA/DiaA"/>
</dbReference>
<evidence type="ECO:0000256" key="1">
    <source>
        <dbReference type="SAM" id="Coils"/>
    </source>
</evidence>
<sequence length="208" mass="22423">MNEIKSILRASKRELEETLRRAEETFPALEKVAVLCVQCLRQGGTIFTAGNGGSAADALHLAEELVGRYRTTRDPLPAVSLCADPTALTCIANDFGFSEIFSRPLSALARPGDLFLGFSTSGSSANILSALRLARSRSIRSAAFLGKDGGQAAPEADVSWIVPSHSTARIQELHTWGLHVILECVEKAMGNQEEPWRSKASPESREGD</sequence>
<protein>
    <submittedName>
        <fullName evidence="3">D-sedoheptulose 7-phosphate isomerase</fullName>
        <ecNumber evidence="3">5.3.1.28</ecNumber>
    </submittedName>
</protein>
<evidence type="ECO:0000313" key="3">
    <source>
        <dbReference type="EMBL" id="VVM05909.1"/>
    </source>
</evidence>
<name>A0A5E6MAB7_9BACT</name>
<dbReference type="Pfam" id="PF13580">
    <property type="entry name" value="SIS_2"/>
    <property type="match status" value="1"/>
</dbReference>